<comment type="caution">
    <text evidence="3">The sequence shown here is derived from an EMBL/GenBank/DDBJ whole genome shotgun (WGS) entry which is preliminary data.</text>
</comment>
<feature type="region of interest" description="Disordered" evidence="1">
    <location>
        <begin position="1"/>
        <end position="33"/>
    </location>
</feature>
<dbReference type="InterPro" id="IPR012368">
    <property type="entry name" value="OxRdtase_Mopterin-bd_su_IorB"/>
</dbReference>
<dbReference type="PIRSF" id="PIRSF036389">
    <property type="entry name" value="IOR_B"/>
    <property type="match status" value="1"/>
</dbReference>
<dbReference type="InterPro" id="IPR052516">
    <property type="entry name" value="N-heterocyclic_Hydroxylase"/>
</dbReference>
<name>A0A4R6RD64_9BURK</name>
<sequence length="806" mass="84472">METPVKAVPPVAPEAGALPGEAHAPFHTPDAEAPAGISRRGLLTYALSAPVLTVAAGFAAPRDAEAALPLTPPDTVDFFDLGDAVTLTSLPTMPLVRLSVGKNGRVAFELPRAESGQGISTALAMMIAEELDVPLNMVDVTLSDARPELLVNQLTGGSTTIRSFAGVLPLMAAQARARLLEAAARQWGLSASSLNTANGHVLASDGRKAAYATLTLAASLIPAPLNVAPKSAGQYRVVGKAAGRIDALDIVTGRKQFTLDIPVPNAKPTMVRRPPTILGTVVRVNNLGTVKAMPGVIGVCVLPRGGAIVPIPPGVAVMAETFGQAWDAVNALDVTWGAGTIDGESNASITAKLKASLPALGVPPVSIPLLGSVTIDAEFEMAPLSHAPLETDCAIVDVKRDASGNPVFCEIWAGMQTPIAAAQSVAIDLGLPPTAVKAHVITSGGSFGRRLFWDPVQQAAQVSKALGYPCKLMYHRADDMRHGRMRPPQYHRVRATTALGQVALFDHRIASPRLDGRHGFGDLVTAAVGAVPAVFQQTPGNLGVEEFLFKTMVSSPYNFGVSNKLLLPVPIIMNTASYRSVHIQPTRLCEEIMVDELAKALGKDPVAFRLEFLRSPRAIACLKAVAATGQWGKVMPKGFAQGIAVHQETRSYTACLVEIDARPAIAGTGPALVTKAVIAIDVGKPINLSGIDAQVQGALAESISIVLSSGLHVQNGLPLEGSYSQYHFSRNRHYPKDVKVIIMPPNGEAIGGLGEVGLSASSAAIANAYGRATGIKPRKFPLFFPVDFTPFPPGKLPTRLMLPLPA</sequence>
<evidence type="ECO:0000259" key="2">
    <source>
        <dbReference type="SMART" id="SM01008"/>
    </source>
</evidence>
<dbReference type="Pfam" id="PF20256">
    <property type="entry name" value="MoCoBD_2"/>
    <property type="match status" value="2"/>
</dbReference>
<protein>
    <submittedName>
        <fullName evidence="3">Isoquinoline 1-oxidoreductase beta subunit</fullName>
    </submittedName>
</protein>
<accession>A0A4R6RD64</accession>
<evidence type="ECO:0000313" key="3">
    <source>
        <dbReference type="EMBL" id="TDP83636.1"/>
    </source>
</evidence>
<dbReference type="InterPro" id="IPR046867">
    <property type="entry name" value="AldOxase/xan_DH_MoCoBD2"/>
</dbReference>
<dbReference type="OrthoDB" id="9767994at2"/>
<dbReference type="PANTHER" id="PTHR47495">
    <property type="entry name" value="ALDEHYDE DEHYDROGENASE"/>
    <property type="match status" value="1"/>
</dbReference>
<dbReference type="GO" id="GO:0016491">
    <property type="term" value="F:oxidoreductase activity"/>
    <property type="evidence" value="ECO:0007669"/>
    <property type="project" value="InterPro"/>
</dbReference>
<proteinExistence type="predicted"/>
<dbReference type="SMART" id="SM01008">
    <property type="entry name" value="Ald_Xan_dh_C"/>
    <property type="match status" value="1"/>
</dbReference>
<reference evidence="3 4" key="1">
    <citation type="submission" date="2019-03" db="EMBL/GenBank/DDBJ databases">
        <title>Genomic Encyclopedia of Type Strains, Phase IV (KMG-IV): sequencing the most valuable type-strain genomes for metagenomic binning, comparative biology and taxonomic classification.</title>
        <authorList>
            <person name="Goeker M."/>
        </authorList>
    </citation>
    <scope>NUCLEOTIDE SEQUENCE [LARGE SCALE GENOMIC DNA]</scope>
    <source>
        <strain evidence="3 4">DSM 11901</strain>
    </source>
</reference>
<keyword evidence="4" id="KW-1185">Reference proteome</keyword>
<dbReference type="PANTHER" id="PTHR47495:SF1">
    <property type="entry name" value="BLL3820 PROTEIN"/>
    <property type="match status" value="1"/>
</dbReference>
<dbReference type="Pfam" id="PF02738">
    <property type="entry name" value="MoCoBD_1"/>
    <property type="match status" value="1"/>
</dbReference>
<dbReference type="InterPro" id="IPR008274">
    <property type="entry name" value="AldOxase/xan_DH_MoCoBD1"/>
</dbReference>
<dbReference type="InterPro" id="IPR037165">
    <property type="entry name" value="AldOxase/xan_DH_Mopterin-bd_sf"/>
</dbReference>
<dbReference type="InterPro" id="IPR006311">
    <property type="entry name" value="TAT_signal"/>
</dbReference>
<dbReference type="Gene3D" id="3.30.365.10">
    <property type="entry name" value="Aldehyde oxidase/xanthine dehydrogenase, molybdopterin binding domain"/>
    <property type="match status" value="4"/>
</dbReference>
<feature type="domain" description="Aldehyde oxidase/xanthine dehydrogenase a/b hammerhead" evidence="2">
    <location>
        <begin position="252"/>
        <end position="340"/>
    </location>
</feature>
<evidence type="ECO:0000256" key="1">
    <source>
        <dbReference type="SAM" id="MobiDB-lite"/>
    </source>
</evidence>
<dbReference type="Gene3D" id="3.90.1170.50">
    <property type="entry name" value="Aldehyde oxidase/xanthine dehydrogenase, a/b hammerhead"/>
    <property type="match status" value="1"/>
</dbReference>
<dbReference type="Proteomes" id="UP000294593">
    <property type="component" value="Unassembled WGS sequence"/>
</dbReference>
<gene>
    <name evidence="3" type="ORF">EV672_10414</name>
</gene>
<organism evidence="3 4">
    <name type="scientific">Aquabacterium commune</name>
    <dbReference type="NCBI Taxonomy" id="70586"/>
    <lineage>
        <taxon>Bacteria</taxon>
        <taxon>Pseudomonadati</taxon>
        <taxon>Pseudomonadota</taxon>
        <taxon>Betaproteobacteria</taxon>
        <taxon>Burkholderiales</taxon>
        <taxon>Aquabacterium</taxon>
    </lineage>
</organism>
<dbReference type="PROSITE" id="PS51318">
    <property type="entry name" value="TAT"/>
    <property type="match status" value="1"/>
</dbReference>
<dbReference type="SUPFAM" id="SSF56003">
    <property type="entry name" value="Molybdenum cofactor-binding domain"/>
    <property type="match status" value="2"/>
</dbReference>
<dbReference type="AlphaFoldDB" id="A0A4R6RD64"/>
<dbReference type="EMBL" id="SNXW01000004">
    <property type="protein sequence ID" value="TDP83636.1"/>
    <property type="molecule type" value="Genomic_DNA"/>
</dbReference>
<evidence type="ECO:0000313" key="4">
    <source>
        <dbReference type="Proteomes" id="UP000294593"/>
    </source>
</evidence>
<feature type="compositionally biased region" description="Low complexity" evidence="1">
    <location>
        <begin position="1"/>
        <end position="25"/>
    </location>
</feature>
<dbReference type="InterPro" id="IPR000674">
    <property type="entry name" value="Ald_Oxase/Xan_DH_a/b"/>
</dbReference>